<dbReference type="EMBL" id="JAUMIT010000004">
    <property type="protein sequence ID" value="MDO3695223.1"/>
    <property type="molecule type" value="Genomic_DNA"/>
</dbReference>
<evidence type="ECO:0000313" key="3">
    <source>
        <dbReference type="Proteomes" id="UP001168642"/>
    </source>
</evidence>
<dbReference type="RefSeq" id="WP_302884480.1">
    <property type="nucleotide sequence ID" value="NZ_JAUMIT010000004.1"/>
</dbReference>
<organism evidence="2 3">
    <name type="scientific">Wenyingzhuangia gilva</name>
    <dbReference type="NCBI Taxonomy" id="3057677"/>
    <lineage>
        <taxon>Bacteria</taxon>
        <taxon>Pseudomonadati</taxon>
        <taxon>Bacteroidota</taxon>
        <taxon>Flavobacteriia</taxon>
        <taxon>Flavobacteriales</taxon>
        <taxon>Flavobacteriaceae</taxon>
        <taxon>Wenyingzhuangia</taxon>
    </lineage>
</organism>
<reference evidence="2" key="1">
    <citation type="submission" date="2023-07" db="EMBL/GenBank/DDBJ databases">
        <title>Wenyingzhuangia sp. chi5 genome sequencing and assembly.</title>
        <authorList>
            <person name="Park S."/>
        </authorList>
    </citation>
    <scope>NUCLEOTIDE SEQUENCE</scope>
    <source>
        <strain evidence="2">Chi5</strain>
    </source>
</reference>
<sequence>MNTRKEIALRLLRIFITISLGIILFPYLENLITNYLDQIILGFVFSSIVVAILAIAIFFVIKKFMVRNKIRQESYLIDIIHFILRTILLTIFVIYLLTDMKLIWISLILIGIEVFGFLLNDEFKRNKKLNNKKQKL</sequence>
<keyword evidence="1" id="KW-0472">Membrane</keyword>
<keyword evidence="1" id="KW-1133">Transmembrane helix</keyword>
<gene>
    <name evidence="2" type="ORF">QVZ41_10240</name>
</gene>
<evidence type="ECO:0000256" key="1">
    <source>
        <dbReference type="SAM" id="Phobius"/>
    </source>
</evidence>
<dbReference type="Proteomes" id="UP001168642">
    <property type="component" value="Unassembled WGS sequence"/>
</dbReference>
<keyword evidence="3" id="KW-1185">Reference proteome</keyword>
<feature type="transmembrane region" description="Helical" evidence="1">
    <location>
        <begin position="39"/>
        <end position="61"/>
    </location>
</feature>
<feature type="transmembrane region" description="Helical" evidence="1">
    <location>
        <begin position="7"/>
        <end position="27"/>
    </location>
</feature>
<evidence type="ECO:0008006" key="4">
    <source>
        <dbReference type="Google" id="ProtNLM"/>
    </source>
</evidence>
<proteinExistence type="predicted"/>
<comment type="caution">
    <text evidence="2">The sequence shown here is derived from an EMBL/GenBank/DDBJ whole genome shotgun (WGS) entry which is preliminary data.</text>
</comment>
<keyword evidence="1" id="KW-0812">Transmembrane</keyword>
<accession>A0ABT8VTB7</accession>
<protein>
    <recommendedName>
        <fullName evidence="4">ATP synthase protein I</fullName>
    </recommendedName>
</protein>
<feature type="transmembrane region" description="Helical" evidence="1">
    <location>
        <begin position="102"/>
        <end position="119"/>
    </location>
</feature>
<feature type="transmembrane region" description="Helical" evidence="1">
    <location>
        <begin position="73"/>
        <end position="96"/>
    </location>
</feature>
<evidence type="ECO:0000313" key="2">
    <source>
        <dbReference type="EMBL" id="MDO3695223.1"/>
    </source>
</evidence>
<name>A0ABT8VTB7_9FLAO</name>